<name>A0ABT2NY77_9LACO</name>
<evidence type="ECO:0000313" key="2">
    <source>
        <dbReference type="Proteomes" id="UP001525857"/>
    </source>
</evidence>
<comment type="caution">
    <text evidence="1">The sequence shown here is derived from an EMBL/GenBank/DDBJ whole genome shotgun (WGS) entry which is preliminary data.</text>
</comment>
<gene>
    <name evidence="1" type="ORF">D0501_05620</name>
</gene>
<dbReference type="EMBL" id="QVOV01000008">
    <property type="protein sequence ID" value="MCT8389550.1"/>
    <property type="molecule type" value="Genomic_DNA"/>
</dbReference>
<keyword evidence="2" id="KW-1185">Reference proteome</keyword>
<dbReference type="RefSeq" id="WP_261657072.1">
    <property type="nucleotide sequence ID" value="NZ_QVOV01000008.1"/>
</dbReference>
<sequence>MNVPDAVDFYKPDAAYQNVSWKATLISEIDYTEEEEDFDTEQEAQLAVDDCLQLLDLKISQLMKKRESLSVQLIRKVVD</sequence>
<protein>
    <submittedName>
        <fullName evidence="1">Uncharacterized protein</fullName>
    </submittedName>
</protein>
<evidence type="ECO:0000313" key="1">
    <source>
        <dbReference type="EMBL" id="MCT8389550.1"/>
    </source>
</evidence>
<accession>A0ABT2NY77</accession>
<dbReference type="Proteomes" id="UP001525857">
    <property type="component" value="Unassembled WGS sequence"/>
</dbReference>
<reference evidence="1 2" key="1">
    <citation type="submission" date="2018-08" db="EMBL/GenBank/DDBJ databases">
        <title>Draft genome sequences of Leuconostoc spp. and Weissella spp. with biocontrol potential.</title>
        <authorList>
            <person name="Lo R."/>
            <person name="Ho V.T.T."/>
            <person name="Turner M.S."/>
        </authorList>
    </citation>
    <scope>NUCLEOTIDE SEQUENCE [LARGE SCALE GENOMIC DNA]</scope>
    <source>
        <strain evidence="1 2">733</strain>
    </source>
</reference>
<proteinExistence type="predicted"/>
<organism evidence="1 2">
    <name type="scientific">Leuconostoc holzapfelii</name>
    <dbReference type="NCBI Taxonomy" id="434464"/>
    <lineage>
        <taxon>Bacteria</taxon>
        <taxon>Bacillati</taxon>
        <taxon>Bacillota</taxon>
        <taxon>Bacilli</taxon>
        <taxon>Lactobacillales</taxon>
        <taxon>Lactobacillaceae</taxon>
        <taxon>Leuconostoc</taxon>
    </lineage>
</organism>